<keyword evidence="2" id="KW-1185">Reference proteome</keyword>
<protein>
    <recommendedName>
        <fullName evidence="3">Tetratricopeptide repeat protein</fullName>
    </recommendedName>
</protein>
<evidence type="ECO:0000313" key="2">
    <source>
        <dbReference type="Proteomes" id="UP000203589"/>
    </source>
</evidence>
<dbReference type="AlphaFoldDB" id="A0A222E838"/>
<dbReference type="KEGG" id="aht:ANTHELSMS3_03504"/>
<gene>
    <name evidence="1" type="ORF">ANTHELSMS3_03504</name>
</gene>
<dbReference type="OrthoDB" id="7864216at2"/>
<evidence type="ECO:0008006" key="3">
    <source>
        <dbReference type="Google" id="ProtNLM"/>
    </source>
</evidence>
<proteinExistence type="predicted"/>
<dbReference type="RefSeq" id="WP_094035964.1">
    <property type="nucleotide sequence ID" value="NZ_CP022540.1"/>
</dbReference>
<name>A0A222E838_9RHOB</name>
<reference evidence="1 2" key="1">
    <citation type="submission" date="2017-07" db="EMBL/GenBank/DDBJ databases">
        <title>Genome Sequence of Antarctobacter heliothermus Strain SMS3 Isolated from a culture of the Diatom Skeletonema marinoi.</title>
        <authorList>
            <person name="Topel M."/>
            <person name="Pinder M.I.M."/>
            <person name="Johansson O.N."/>
            <person name="Kourtchenko O."/>
            <person name="Godhe A."/>
            <person name="Clarke A.K."/>
        </authorList>
    </citation>
    <scope>NUCLEOTIDE SEQUENCE [LARGE SCALE GENOMIC DNA]</scope>
    <source>
        <strain evidence="1 2">SMS3</strain>
    </source>
</reference>
<dbReference type="EMBL" id="CP022540">
    <property type="protein sequence ID" value="ASP22131.1"/>
    <property type="molecule type" value="Genomic_DNA"/>
</dbReference>
<dbReference type="Proteomes" id="UP000203589">
    <property type="component" value="Chromosome"/>
</dbReference>
<accession>A0A222E838</accession>
<organism evidence="1 2">
    <name type="scientific">Antarctobacter heliothermus</name>
    <dbReference type="NCBI Taxonomy" id="74033"/>
    <lineage>
        <taxon>Bacteria</taxon>
        <taxon>Pseudomonadati</taxon>
        <taxon>Pseudomonadota</taxon>
        <taxon>Alphaproteobacteria</taxon>
        <taxon>Rhodobacterales</taxon>
        <taxon>Roseobacteraceae</taxon>
        <taxon>Antarctobacter</taxon>
    </lineage>
</organism>
<evidence type="ECO:0000313" key="1">
    <source>
        <dbReference type="EMBL" id="ASP22131.1"/>
    </source>
</evidence>
<sequence length="70" mass="7541">MKALDDRLIAAHARGDRAALIALYAQAAETVNDLDASCFYLTHAYVFALELGDGRAPALHARLKAEGREA</sequence>